<comment type="caution">
    <text evidence="1">The sequence shown here is derived from an EMBL/GenBank/DDBJ whole genome shotgun (WGS) entry which is preliminary data.</text>
</comment>
<evidence type="ECO:0000313" key="1">
    <source>
        <dbReference type="EMBL" id="KAJ9658012.1"/>
    </source>
</evidence>
<protein>
    <submittedName>
        <fullName evidence="1">Uncharacterized protein</fullName>
    </submittedName>
</protein>
<name>A0ACC3A9X7_9EURO</name>
<accession>A0ACC3A9X7</accession>
<dbReference type="EMBL" id="JAPDRQ010000056">
    <property type="protein sequence ID" value="KAJ9658012.1"/>
    <property type="molecule type" value="Genomic_DNA"/>
</dbReference>
<proteinExistence type="predicted"/>
<sequence length="616" mass="66368">MSHSTQAEWLGTPSIKGSSEPVRMMLLTFSLIGLQLTWGLEQTYCTPYLLSLGLTKSFTSLVWIAGPLSGLLMQPVVGAIADRSTSKYGRRRPFMVGGSIMTSLCLLLLGWTQEVVGVFTGHIERKSTVVIVVAVLSIYVLDFAINAVQACCRSIIVDVLPISQQQTGSAWAARMAASGHVIGFLIGTLDLVHILPNWLGGDTQFKKMCLVASVGLWLAVGLTCWAVHERQLLRPPQDSSTQSGFGVLKSLWKRMWNLPPRIQLICWCQFWGWIGWFPFLFYSSTWVGETYYRYEHPAVATSSTTATPTRAEGSGTGGDTLGNIGRLGSLSLVLFSIVTLLSSVILPHLVEKPEDAYDPKSSRPRFTPRPPPSLGKEIQKVLMRIYESPKPNLVTTWGLSNLAFAAIMVWAPFVRSLRFATTLVALCGVPWAVSCWAPFAEMGVEINRLASGGSTTGVLGAGGTLHGYRAVEGDDVEEDVELQNVASDGQRQGPGHRITSSGSTGILQLNHDEEDGDSTGELAGVYLGVLNVYTTLPQFVGTFISWIVFSLLEPKSTGSAADGTEGNENAGGSESTLGKKLDGVNSIAVCLFVGALCAVIAAEATRRLKKMTPGLS</sequence>
<evidence type="ECO:0000313" key="2">
    <source>
        <dbReference type="Proteomes" id="UP001172386"/>
    </source>
</evidence>
<reference evidence="1" key="1">
    <citation type="submission" date="2022-10" db="EMBL/GenBank/DDBJ databases">
        <title>Culturing micro-colonial fungi from biological soil crusts in the Mojave desert and describing Neophaeococcomyces mojavensis, and introducing the new genera and species Taxawa tesnikishii.</title>
        <authorList>
            <person name="Kurbessoian T."/>
            <person name="Stajich J.E."/>
        </authorList>
    </citation>
    <scope>NUCLEOTIDE SEQUENCE</scope>
    <source>
        <strain evidence="1">JES_112</strain>
    </source>
</reference>
<dbReference type="Proteomes" id="UP001172386">
    <property type="component" value="Unassembled WGS sequence"/>
</dbReference>
<gene>
    <name evidence="1" type="ORF">H2198_003981</name>
</gene>
<organism evidence="1 2">
    <name type="scientific">Neophaeococcomyces mojaviensis</name>
    <dbReference type="NCBI Taxonomy" id="3383035"/>
    <lineage>
        <taxon>Eukaryota</taxon>
        <taxon>Fungi</taxon>
        <taxon>Dikarya</taxon>
        <taxon>Ascomycota</taxon>
        <taxon>Pezizomycotina</taxon>
        <taxon>Eurotiomycetes</taxon>
        <taxon>Chaetothyriomycetidae</taxon>
        <taxon>Chaetothyriales</taxon>
        <taxon>Chaetothyriales incertae sedis</taxon>
        <taxon>Neophaeococcomyces</taxon>
    </lineage>
</organism>
<keyword evidence="2" id="KW-1185">Reference proteome</keyword>